<dbReference type="Gene3D" id="3.40.50.80">
    <property type="entry name" value="Nucleotide-binding domain of ferredoxin-NADP reductase (FNR) module"/>
    <property type="match status" value="1"/>
</dbReference>
<dbReference type="GeneID" id="37017286"/>
<reference evidence="6 7" key="1">
    <citation type="journal article" date="2018" name="Mol. Biol. Evol.">
        <title>Broad Genomic Sampling Reveals a Smut Pathogenic Ancestry of the Fungal Clade Ustilaginomycotina.</title>
        <authorList>
            <person name="Kijpornyongpan T."/>
            <person name="Mondo S.J."/>
            <person name="Barry K."/>
            <person name="Sandor L."/>
            <person name="Lee J."/>
            <person name="Lipzen A."/>
            <person name="Pangilinan J."/>
            <person name="LaButti K."/>
            <person name="Hainaut M."/>
            <person name="Henrissat B."/>
            <person name="Grigoriev I.V."/>
            <person name="Spatafora J.W."/>
            <person name="Aime M.C."/>
        </authorList>
    </citation>
    <scope>NUCLEOTIDE SEQUENCE [LARGE SCALE GENOMIC DNA]</scope>
    <source>
        <strain evidence="6 7">MCA 4718</strain>
    </source>
</reference>
<dbReference type="InterPro" id="IPR039261">
    <property type="entry name" value="FNR_nucleotide-bd"/>
</dbReference>
<protein>
    <submittedName>
        <fullName evidence="6">Uncharacterized protein</fullName>
    </submittedName>
</protein>
<evidence type="ECO:0000259" key="5">
    <source>
        <dbReference type="Pfam" id="PF08030"/>
    </source>
</evidence>
<dbReference type="InterPro" id="IPR013121">
    <property type="entry name" value="Fe_red_NAD-bd_6"/>
</dbReference>
<evidence type="ECO:0000313" key="6">
    <source>
        <dbReference type="EMBL" id="PWN18295.1"/>
    </source>
</evidence>
<dbReference type="InterPro" id="IPR051410">
    <property type="entry name" value="Ferric/Cupric_Reductase"/>
</dbReference>
<evidence type="ECO:0000256" key="2">
    <source>
        <dbReference type="ARBA" id="ARBA00022982"/>
    </source>
</evidence>
<dbReference type="PANTHER" id="PTHR32361">
    <property type="entry name" value="FERRIC/CUPRIC REDUCTASE TRANSMEMBRANE COMPONENT"/>
    <property type="match status" value="1"/>
</dbReference>
<dbReference type="Pfam" id="PF08030">
    <property type="entry name" value="NAD_binding_6"/>
    <property type="match status" value="1"/>
</dbReference>
<dbReference type="GO" id="GO:0015677">
    <property type="term" value="P:copper ion import"/>
    <property type="evidence" value="ECO:0007669"/>
    <property type="project" value="TreeGrafter"/>
</dbReference>
<accession>A0A316U5R0</accession>
<gene>
    <name evidence="6" type="ORF">BCV69DRAFT_80881</name>
</gene>
<dbReference type="GO" id="GO:0000293">
    <property type="term" value="F:ferric-chelate reductase activity"/>
    <property type="evidence" value="ECO:0007669"/>
    <property type="project" value="TreeGrafter"/>
</dbReference>
<dbReference type="EMBL" id="KZ819337">
    <property type="protein sequence ID" value="PWN18295.1"/>
    <property type="molecule type" value="Genomic_DNA"/>
</dbReference>
<evidence type="ECO:0000313" key="7">
    <source>
        <dbReference type="Proteomes" id="UP000245942"/>
    </source>
</evidence>
<name>A0A316U5R0_9BASI</name>
<feature type="domain" description="FAD-binding 8" evidence="4">
    <location>
        <begin position="18"/>
        <end position="114"/>
    </location>
</feature>
<proteinExistence type="predicted"/>
<dbReference type="GO" id="GO:0006826">
    <property type="term" value="P:iron ion transport"/>
    <property type="evidence" value="ECO:0007669"/>
    <property type="project" value="TreeGrafter"/>
</dbReference>
<dbReference type="STRING" id="1684307.A0A316U5R0"/>
<dbReference type="RefSeq" id="XP_025345455.1">
    <property type="nucleotide sequence ID" value="XM_025495552.1"/>
</dbReference>
<dbReference type="GO" id="GO:0005886">
    <property type="term" value="C:plasma membrane"/>
    <property type="evidence" value="ECO:0007669"/>
    <property type="project" value="TreeGrafter"/>
</dbReference>
<dbReference type="InterPro" id="IPR013112">
    <property type="entry name" value="FAD-bd_8"/>
</dbReference>
<keyword evidence="3" id="KW-0560">Oxidoreductase</keyword>
<dbReference type="PANTHER" id="PTHR32361:SF9">
    <property type="entry name" value="FERRIC REDUCTASE TRANSMEMBRANE COMPONENT 3-RELATED"/>
    <property type="match status" value="1"/>
</dbReference>
<sequence>MRIALPADRVYVWGDEPKRKRGQIVAGHSVRVLIPQVQVWSDHPFTVMRTGRVAANCNTAGLLTEGFLELLIKQEGGFTKELSELARQTPLDVEAAQVRHITDVGVILEGPYGHVYEEKIFERYREARLYAGGIGVTFCLPMVSRLVRRQTQGVACRLIWSVRDLGEL</sequence>
<evidence type="ECO:0000256" key="1">
    <source>
        <dbReference type="ARBA" id="ARBA00022448"/>
    </source>
</evidence>
<dbReference type="CDD" id="cd06186">
    <property type="entry name" value="NOX_Duox_like_FAD_NADP"/>
    <property type="match status" value="1"/>
</dbReference>
<dbReference type="GO" id="GO:0006879">
    <property type="term" value="P:intracellular iron ion homeostasis"/>
    <property type="evidence" value="ECO:0007669"/>
    <property type="project" value="TreeGrafter"/>
</dbReference>
<keyword evidence="1" id="KW-0813">Transport</keyword>
<dbReference type="OrthoDB" id="4494341at2759"/>
<evidence type="ECO:0000256" key="3">
    <source>
        <dbReference type="ARBA" id="ARBA00023002"/>
    </source>
</evidence>
<feature type="domain" description="Ferric reductase NAD binding" evidence="5">
    <location>
        <begin position="129"/>
        <end position="168"/>
    </location>
</feature>
<keyword evidence="7" id="KW-1185">Reference proteome</keyword>
<dbReference type="Pfam" id="PF08022">
    <property type="entry name" value="FAD_binding_8"/>
    <property type="match status" value="1"/>
</dbReference>
<dbReference type="AlphaFoldDB" id="A0A316U5R0"/>
<keyword evidence="2" id="KW-0249">Electron transport</keyword>
<dbReference type="SUPFAM" id="SSF52343">
    <property type="entry name" value="Ferredoxin reductase-like, C-terminal NADP-linked domain"/>
    <property type="match status" value="1"/>
</dbReference>
<organism evidence="6 7">
    <name type="scientific">Pseudomicrostroma glucosiphilum</name>
    <dbReference type="NCBI Taxonomy" id="1684307"/>
    <lineage>
        <taxon>Eukaryota</taxon>
        <taxon>Fungi</taxon>
        <taxon>Dikarya</taxon>
        <taxon>Basidiomycota</taxon>
        <taxon>Ustilaginomycotina</taxon>
        <taxon>Exobasidiomycetes</taxon>
        <taxon>Microstromatales</taxon>
        <taxon>Microstromatales incertae sedis</taxon>
        <taxon>Pseudomicrostroma</taxon>
    </lineage>
</organism>
<dbReference type="Proteomes" id="UP000245942">
    <property type="component" value="Unassembled WGS sequence"/>
</dbReference>
<evidence type="ECO:0000259" key="4">
    <source>
        <dbReference type="Pfam" id="PF08022"/>
    </source>
</evidence>